<dbReference type="EC" id="3.4.11.19" evidence="4"/>
<dbReference type="InterPro" id="IPR012856">
    <property type="entry name" value="DAP_B_dom"/>
</dbReference>
<evidence type="ECO:0000259" key="2">
    <source>
        <dbReference type="Pfam" id="PF00144"/>
    </source>
</evidence>
<keyword evidence="5" id="KW-1185">Reference proteome</keyword>
<keyword evidence="4" id="KW-0378">Hydrolase</keyword>
<dbReference type="Gene3D" id="2.40.128.50">
    <property type="match status" value="2"/>
</dbReference>
<dbReference type="Gene3D" id="3.40.710.10">
    <property type="entry name" value="DD-peptidase/beta-lactamase superfamily"/>
    <property type="match status" value="1"/>
</dbReference>
<protein>
    <submittedName>
        <fullName evidence="4">Aminopeptidase</fullName>
        <ecNumber evidence="4">3.4.11.19</ecNumber>
    </submittedName>
</protein>
<dbReference type="PANTHER" id="PTHR46825">
    <property type="entry name" value="D-ALANYL-D-ALANINE-CARBOXYPEPTIDASE/ENDOPEPTIDASE AMPH"/>
    <property type="match status" value="1"/>
</dbReference>
<dbReference type="InterPro" id="IPR012338">
    <property type="entry name" value="Beta-lactam/transpept-like"/>
</dbReference>
<dbReference type="InterPro" id="IPR027279">
    <property type="entry name" value="D_amino_pept/lipop_sf"/>
</dbReference>
<feature type="domain" description="D-aminopeptidase" evidence="3">
    <location>
        <begin position="342"/>
        <end position="516"/>
    </location>
</feature>
<dbReference type="SUPFAM" id="SSF50886">
    <property type="entry name" value="D-aminopeptidase, middle and C-terminal domains"/>
    <property type="match status" value="2"/>
</dbReference>
<dbReference type="RefSeq" id="WP_096765011.1">
    <property type="nucleotide sequence ID" value="NZ_NXDM01000051.1"/>
</dbReference>
<proteinExistence type="predicted"/>
<dbReference type="Pfam" id="PF00144">
    <property type="entry name" value="Beta-lactamase"/>
    <property type="match status" value="1"/>
</dbReference>
<dbReference type="EMBL" id="NXDM01000051">
    <property type="protein sequence ID" value="PCK77192.1"/>
    <property type="molecule type" value="Genomic_DNA"/>
</dbReference>
<dbReference type="Proteomes" id="UP000218807">
    <property type="component" value="Unassembled WGS sequence"/>
</dbReference>
<evidence type="ECO:0000313" key="5">
    <source>
        <dbReference type="Proteomes" id="UP000218807"/>
    </source>
</evidence>
<name>A0A2A5KJM7_9HYPH</name>
<evidence type="ECO:0000259" key="3">
    <source>
        <dbReference type="Pfam" id="PF07930"/>
    </source>
</evidence>
<accession>A0A2A5KJM7</accession>
<dbReference type="GO" id="GO:0004177">
    <property type="term" value="F:aminopeptidase activity"/>
    <property type="evidence" value="ECO:0007669"/>
    <property type="project" value="UniProtKB-KW"/>
</dbReference>
<dbReference type="AlphaFoldDB" id="A0A2A5KJM7"/>
<dbReference type="PANTHER" id="PTHR46825:SF9">
    <property type="entry name" value="BETA-LACTAMASE-RELATED DOMAIN-CONTAINING PROTEIN"/>
    <property type="match status" value="1"/>
</dbReference>
<organism evidence="4 5">
    <name type="scientific">Rhizobium sophoriradicis</name>
    <dbReference type="NCBI Taxonomy" id="1535245"/>
    <lineage>
        <taxon>Bacteria</taxon>
        <taxon>Pseudomonadati</taxon>
        <taxon>Pseudomonadota</taxon>
        <taxon>Alphaproteobacteria</taxon>
        <taxon>Hyphomicrobiales</taxon>
        <taxon>Rhizobiaceae</taxon>
        <taxon>Rhizobium/Agrobacterium group</taxon>
        <taxon>Rhizobium</taxon>
    </lineage>
</organism>
<dbReference type="InterPro" id="IPR001466">
    <property type="entry name" value="Beta-lactam-related"/>
</dbReference>
<reference evidence="4 5" key="1">
    <citation type="submission" date="2017-09" db="EMBL/GenBank/DDBJ databases">
        <title>Comparative genomics of rhizobia isolated from Phaseolus vulgaris in China.</title>
        <authorList>
            <person name="Tong W."/>
        </authorList>
    </citation>
    <scope>NUCLEOTIDE SEQUENCE [LARGE SCALE GENOMIC DNA]</scope>
    <source>
        <strain evidence="4 5">L101</strain>
    </source>
</reference>
<dbReference type="Pfam" id="PF07930">
    <property type="entry name" value="DAP_B"/>
    <property type="match status" value="1"/>
</dbReference>
<comment type="caution">
    <text evidence="4">The sequence shown here is derived from an EMBL/GenBank/DDBJ whole genome shotgun (WGS) entry which is preliminary data.</text>
</comment>
<evidence type="ECO:0000256" key="1">
    <source>
        <dbReference type="ARBA" id="ARBA00022438"/>
    </source>
</evidence>
<dbReference type="NCBIfam" id="NF009622">
    <property type="entry name" value="PRK13128.1"/>
    <property type="match status" value="1"/>
</dbReference>
<keyword evidence="1 4" id="KW-0645">Protease</keyword>
<dbReference type="SUPFAM" id="SSF56601">
    <property type="entry name" value="beta-lactamase/transpeptidase-like"/>
    <property type="match status" value="1"/>
</dbReference>
<dbReference type="InterPro" id="IPR050491">
    <property type="entry name" value="AmpC-like"/>
</dbReference>
<feature type="domain" description="Beta-lactamase-related" evidence="2">
    <location>
        <begin position="19"/>
        <end position="314"/>
    </location>
</feature>
<sequence>MNIAALEQAVNDLPLTYPGPGGAVAVVKDGVPIVRHGWGFANLETRQPFTTATVTPICSITKQFTCATLLSVAASPYDYDSLIAGQLPRLEGDMPITLDLANNQSGLRDYWAVSVLCGASPEGEFRPSDAVALIGLTRSLHFKPGTAYSYSNGNFRMLASAIERKAGREFGEVLTEMIIEPVGMATASFEPESGAVPGGACGYEGTLTTGWRPGVNNIHWSGDAGLCASIDDLVAWERFIYRTREDTEGLYAKLSQPTYFANGAPASYGLGLAKQSRWGREMTGHGGALRGWRLQRIWVPAERLSVDVVFNHESDSYCAAMHLLAVAMGENDQAEPSHPILAKKFEGAWIDRETGLLLDVLVDPTGTLNARYTGGGEVLSVREDGVAHGVDMTLQLGPGGVRIIRRGDAINSLAVPVIGASNNSHDIAGIYWSAELESELEVKCAGSSWFACFNGFLGSGPLMSLSRAGTDIWRLACQRSLDAPSPGEWTMQIERSVKGKVVGVTFGCWLARKIAFGKTA</sequence>
<evidence type="ECO:0000313" key="4">
    <source>
        <dbReference type="EMBL" id="PCK77192.1"/>
    </source>
</evidence>
<gene>
    <name evidence="4" type="ORF">CPT34_31380</name>
</gene>
<keyword evidence="1 4" id="KW-0031">Aminopeptidase</keyword>